<reference evidence="2 3" key="1">
    <citation type="journal article" date="2016" name="Int. J. Syst. Evol. Microbiol.">
        <title>Streptococcuspantholopis sp. nov., isolated from faeces of the Tibetan antelope (Pantholops hodgsonii).</title>
        <authorList>
            <person name="Bai X."/>
            <person name="Xiong Y."/>
            <person name="Lu S."/>
            <person name="Jin D."/>
            <person name="Lai X."/>
            <person name="Yang J."/>
            <person name="Niu L."/>
            <person name="Hu S."/>
            <person name="Meng X."/>
            <person name="Pu J."/>
            <person name="Ye C."/>
            <person name="Xu J."/>
        </authorList>
    </citation>
    <scope>NUCLEOTIDE SEQUENCE [LARGE SCALE GENOMIC DNA]</scope>
    <source>
        <strain evidence="2 3">TA 26</strain>
    </source>
</reference>
<evidence type="ECO:0000313" key="3">
    <source>
        <dbReference type="Proteomes" id="UP000077317"/>
    </source>
</evidence>
<accession>A0A172Q9N6</accession>
<dbReference type="Pfam" id="PF11457">
    <property type="entry name" value="DUF3021"/>
    <property type="match status" value="1"/>
</dbReference>
<feature type="transmembrane region" description="Helical" evidence="1">
    <location>
        <begin position="7"/>
        <end position="28"/>
    </location>
</feature>
<evidence type="ECO:0008006" key="4">
    <source>
        <dbReference type="Google" id="ProtNLM"/>
    </source>
</evidence>
<keyword evidence="1" id="KW-1133">Transmembrane helix</keyword>
<dbReference type="Proteomes" id="UP000077317">
    <property type="component" value="Chromosome"/>
</dbReference>
<feature type="transmembrane region" description="Helical" evidence="1">
    <location>
        <begin position="109"/>
        <end position="134"/>
    </location>
</feature>
<dbReference type="RefSeq" id="WP_067064530.1">
    <property type="nucleotide sequence ID" value="NZ_CP014699.1"/>
</dbReference>
<dbReference type="AlphaFoldDB" id="A0A172Q9N6"/>
<evidence type="ECO:0000256" key="1">
    <source>
        <dbReference type="SAM" id="Phobius"/>
    </source>
</evidence>
<sequence length="152" mass="17206">MKHLKQIIPSAFIGVGIGTFVNFMFVLVTGSDFSFGLPAFIEQFHSETLAAGLQICIFALLGISQGLASNVFKHAHYKQNLLAISILHYLLIVFPLLTAAWYLRWFSASWLAFLALLLSVSFTYLLVYIFNYLLIRKDILAINQELRENNDT</sequence>
<keyword evidence="1" id="KW-0812">Transmembrane</keyword>
<organism evidence="2 3">
    <name type="scientific">Streptococcus pantholopis</name>
    <dbReference type="NCBI Taxonomy" id="1811193"/>
    <lineage>
        <taxon>Bacteria</taxon>
        <taxon>Bacillati</taxon>
        <taxon>Bacillota</taxon>
        <taxon>Bacilli</taxon>
        <taxon>Lactobacillales</taxon>
        <taxon>Streptococcaceae</taxon>
        <taxon>Streptococcus</taxon>
    </lineage>
</organism>
<gene>
    <name evidence="2" type="ORF">A0O21_09285</name>
</gene>
<evidence type="ECO:0000313" key="2">
    <source>
        <dbReference type="EMBL" id="AND80174.1"/>
    </source>
</evidence>
<keyword evidence="3" id="KW-1185">Reference proteome</keyword>
<dbReference type="EMBL" id="CP014699">
    <property type="protein sequence ID" value="AND80174.1"/>
    <property type="molecule type" value="Genomic_DNA"/>
</dbReference>
<reference evidence="3" key="2">
    <citation type="submission" date="2016-03" db="EMBL/GenBank/DDBJ databases">
        <title>Streptococcus antelopensis sp. nov., isolated from the feces of the Tibetan antelope (Pantholops hodgsonii) in Hoh Xil National Nature Reserve, Qinghai, China.</title>
        <authorList>
            <person name="Bai X."/>
        </authorList>
    </citation>
    <scope>NUCLEOTIDE SEQUENCE [LARGE SCALE GENOMIC DNA]</scope>
    <source>
        <strain evidence="3">TA 26</strain>
    </source>
</reference>
<protein>
    <recommendedName>
        <fullName evidence="4">DUF3021 domain-containing protein</fullName>
    </recommendedName>
</protein>
<keyword evidence="1" id="KW-0472">Membrane</keyword>
<feature type="transmembrane region" description="Helical" evidence="1">
    <location>
        <begin position="48"/>
        <end position="68"/>
    </location>
</feature>
<dbReference type="KEGG" id="spat:A0O21_09285"/>
<proteinExistence type="predicted"/>
<name>A0A172Q9N6_9STRE</name>
<feature type="transmembrane region" description="Helical" evidence="1">
    <location>
        <begin position="80"/>
        <end position="103"/>
    </location>
</feature>
<dbReference type="OrthoDB" id="2219451at2"/>
<dbReference type="InterPro" id="IPR021560">
    <property type="entry name" value="DUF3021"/>
</dbReference>